<proteinExistence type="predicted"/>
<dbReference type="EMBL" id="CP060139">
    <property type="protein sequence ID" value="QNR23712.1"/>
    <property type="molecule type" value="Genomic_DNA"/>
</dbReference>
<dbReference type="KEGG" id="chyd:H4K34_15230"/>
<dbReference type="InterPro" id="IPR026444">
    <property type="entry name" value="Secre_tail"/>
</dbReference>
<name>A0A7H0VDB4_9FLAO</name>
<keyword evidence="5" id="KW-1185">Reference proteome</keyword>
<protein>
    <submittedName>
        <fullName evidence="4">T9SS type A sorting domain-containing protein</fullName>
    </submittedName>
</protein>
<reference evidence="4 5" key="1">
    <citation type="submission" date="2020-08" db="EMBL/GenBank/DDBJ databases">
        <title>Croceimicrobium hydrocarbonivorans gen. nov., sp. nov., a novel marine bacterium isolated from a bacterial consortium that degrades polyethylene terephthalate.</title>
        <authorList>
            <person name="Liu R."/>
        </authorList>
    </citation>
    <scope>NUCLEOTIDE SEQUENCE [LARGE SCALE GENOMIC DNA]</scope>
    <source>
        <strain evidence="4 5">A20-9</strain>
    </source>
</reference>
<evidence type="ECO:0000313" key="5">
    <source>
        <dbReference type="Proteomes" id="UP000516305"/>
    </source>
</evidence>
<accession>A0A7H0VDB4</accession>
<gene>
    <name evidence="4" type="ORF">H4K34_15230</name>
</gene>
<feature type="signal peptide" evidence="2">
    <location>
        <begin position="1"/>
        <end position="18"/>
    </location>
</feature>
<dbReference type="Proteomes" id="UP000516305">
    <property type="component" value="Chromosome"/>
</dbReference>
<sequence length="426" mass="47882">MRQILLSSLLISSFFTHAQWDSCGITNALNNPDIEAIDAFTHFQGRLYAHTYLSGLQYSDDYGATWDTLAQSAFNGIPVQFYSHNQKLFVSTMVSAAAGGIQYYSIDQGQNWIIDTLGMPYSAISQTYRARVIKAQQLGDYIFYQLNTPTSFYWRHKDSTEYHEDAFANGNFMNGFDVYNDTLWASIGGSFYYLSQPRGSFVQTSNSNLPNLTLASILLCTPQKIYMATTDANQDWTLYSSDDRGNSWNSIALQSILGNGAFGQKRGVSCIYAEGNEIWLGLKSKGSNEKAGILYSADAGANWNLQEAHLPTDPFGTNAVKSIRKAGGYLFAEMSFKDVYRKGQNIGLQNNGLHAIKLFPNPSENYFKIQSVAKPVRIVIYDLRGNQMKEYFRMERYSVHDLRSGLYKVQIYFKDGTSSQCSLLIP</sequence>
<feature type="domain" description="Secretion system C-terminal sorting" evidence="3">
    <location>
        <begin position="358"/>
        <end position="417"/>
    </location>
</feature>
<evidence type="ECO:0000259" key="3">
    <source>
        <dbReference type="Pfam" id="PF18962"/>
    </source>
</evidence>
<dbReference type="InterPro" id="IPR015943">
    <property type="entry name" value="WD40/YVTN_repeat-like_dom_sf"/>
</dbReference>
<dbReference type="Gene3D" id="2.130.10.10">
    <property type="entry name" value="YVTN repeat-like/Quinoprotein amine dehydrogenase"/>
    <property type="match status" value="2"/>
</dbReference>
<dbReference type="Pfam" id="PF18962">
    <property type="entry name" value="Por_Secre_tail"/>
    <property type="match status" value="1"/>
</dbReference>
<dbReference type="AlphaFoldDB" id="A0A7H0VDB4"/>
<dbReference type="RefSeq" id="WP_210758247.1">
    <property type="nucleotide sequence ID" value="NZ_CP060139.1"/>
</dbReference>
<keyword evidence="1 2" id="KW-0732">Signal</keyword>
<dbReference type="SUPFAM" id="SSF110296">
    <property type="entry name" value="Oligoxyloglucan reducing end-specific cellobiohydrolase"/>
    <property type="match status" value="2"/>
</dbReference>
<evidence type="ECO:0000313" key="4">
    <source>
        <dbReference type="EMBL" id="QNR23712.1"/>
    </source>
</evidence>
<feature type="chain" id="PRO_5028851287" evidence="2">
    <location>
        <begin position="19"/>
        <end position="426"/>
    </location>
</feature>
<evidence type="ECO:0000256" key="2">
    <source>
        <dbReference type="SAM" id="SignalP"/>
    </source>
</evidence>
<evidence type="ECO:0000256" key="1">
    <source>
        <dbReference type="ARBA" id="ARBA00022729"/>
    </source>
</evidence>
<organism evidence="4 5">
    <name type="scientific">Croceimicrobium hydrocarbonivorans</name>
    <dbReference type="NCBI Taxonomy" id="2761580"/>
    <lineage>
        <taxon>Bacteria</taxon>
        <taxon>Pseudomonadati</taxon>
        <taxon>Bacteroidota</taxon>
        <taxon>Flavobacteriia</taxon>
        <taxon>Flavobacteriales</taxon>
        <taxon>Owenweeksiaceae</taxon>
        <taxon>Croceimicrobium</taxon>
    </lineage>
</organism>